<evidence type="ECO:0000259" key="5">
    <source>
        <dbReference type="PROSITE" id="PS50081"/>
    </source>
</evidence>
<dbReference type="Pfam" id="PF14513">
    <property type="entry name" value="DAG_kinase_N"/>
    <property type="match status" value="1"/>
</dbReference>
<keyword evidence="9" id="KW-1185">Reference proteome</keyword>
<dbReference type="EMBL" id="JAHUTI010010010">
    <property type="protein sequence ID" value="MED6234890.1"/>
    <property type="molecule type" value="Genomic_DNA"/>
</dbReference>
<evidence type="ECO:0000256" key="1">
    <source>
        <dbReference type="ARBA" id="ARBA00022723"/>
    </source>
</evidence>
<dbReference type="SUPFAM" id="SSF57889">
    <property type="entry name" value="Cysteine-rich domain"/>
    <property type="match status" value="2"/>
</dbReference>
<dbReference type="PANTHER" id="PTHR11255">
    <property type="entry name" value="DIACYLGLYCEROL KINASE"/>
    <property type="match status" value="1"/>
</dbReference>
<comment type="caution">
    <text evidence="8">The sequence shown here is derived from an EMBL/GenBank/DDBJ whole genome shotgun (WGS) entry which is preliminary data.</text>
</comment>
<comment type="catalytic activity">
    <reaction evidence="4">
        <text>a 1,2-diacyl-sn-glycerol + ATP = a 1,2-diacyl-sn-glycero-3-phosphate + ADP + H(+)</text>
        <dbReference type="Rhea" id="RHEA:10272"/>
        <dbReference type="ChEBI" id="CHEBI:15378"/>
        <dbReference type="ChEBI" id="CHEBI:17815"/>
        <dbReference type="ChEBI" id="CHEBI:30616"/>
        <dbReference type="ChEBI" id="CHEBI:58608"/>
        <dbReference type="ChEBI" id="CHEBI:456216"/>
        <dbReference type="EC" id="2.7.1.107"/>
    </reaction>
    <physiologicalReaction direction="left-to-right" evidence="4">
        <dbReference type="Rhea" id="RHEA:10273"/>
    </physiologicalReaction>
</comment>
<keyword evidence="2" id="KW-0862">Zinc</keyword>
<dbReference type="SUPFAM" id="SSF47473">
    <property type="entry name" value="EF-hand"/>
    <property type="match status" value="2"/>
</dbReference>
<dbReference type="Proteomes" id="UP001345963">
    <property type="component" value="Unassembled WGS sequence"/>
</dbReference>
<proteinExistence type="predicted"/>
<sequence>MASADETEGGLTSVDFIQLQHYMEESSLRVRDVIKEFHPGGRYAKYTTGECLSVEGFCLFLKTYLEVEDFPPNFCQKLFRYFQQAEKDGSPKCSMPKEGGVFLRDVSCYFSVLEEGQPREKLEFTFKLYDKDGNGLLDSSEVDRIIAQMMRAADYLGWDVTELRPVLKDMMSAIDVDDSGTVTLEEWVKGGLNNVPLLVLLGLRMTEKDGQHIWRLKHFNKPTYCGVCENMLLGLGKQGLYCNYCAYTVHNQCANKNPEPCARTFVKNKQEIGKATHDWIKADCNSSKCQVCFKKIKTLAGKHCVWCQETRHDDCVVPGVPKCDCGPLKDHILPPWAIYPVSKEEDTNLLNVTPDGHILQIAPILDTHPLLVFVNPKSGGKQGERK</sequence>
<organism evidence="8 9">
    <name type="scientific">Ataeniobius toweri</name>
    <dbReference type="NCBI Taxonomy" id="208326"/>
    <lineage>
        <taxon>Eukaryota</taxon>
        <taxon>Metazoa</taxon>
        <taxon>Chordata</taxon>
        <taxon>Craniata</taxon>
        <taxon>Vertebrata</taxon>
        <taxon>Euteleostomi</taxon>
        <taxon>Actinopterygii</taxon>
        <taxon>Neopterygii</taxon>
        <taxon>Teleostei</taxon>
        <taxon>Neoteleostei</taxon>
        <taxon>Acanthomorphata</taxon>
        <taxon>Ovalentaria</taxon>
        <taxon>Atherinomorphae</taxon>
        <taxon>Cyprinodontiformes</taxon>
        <taxon>Goodeidae</taxon>
        <taxon>Ataeniobius</taxon>
    </lineage>
</organism>
<dbReference type="InterPro" id="IPR029477">
    <property type="entry name" value="DAG_kinase_typeI_N"/>
</dbReference>
<dbReference type="CDD" id="cd00051">
    <property type="entry name" value="EFh"/>
    <property type="match status" value="1"/>
</dbReference>
<evidence type="ECO:0000256" key="2">
    <source>
        <dbReference type="ARBA" id="ARBA00022833"/>
    </source>
</evidence>
<dbReference type="InterPro" id="IPR038199">
    <property type="entry name" value="DGK_typeI_N_sf"/>
</dbReference>
<evidence type="ECO:0000313" key="8">
    <source>
        <dbReference type="EMBL" id="MED6234890.1"/>
    </source>
</evidence>
<dbReference type="Gene3D" id="1.10.238.10">
    <property type="entry name" value="EF-hand"/>
    <property type="match status" value="1"/>
</dbReference>
<dbReference type="InterPro" id="IPR002219">
    <property type="entry name" value="PKC_DAG/PE"/>
</dbReference>
<evidence type="ECO:0000259" key="7">
    <source>
        <dbReference type="PROSITE" id="PS50222"/>
    </source>
</evidence>
<reference evidence="8 9" key="1">
    <citation type="submission" date="2021-07" db="EMBL/GenBank/DDBJ databases">
        <authorList>
            <person name="Palmer J.M."/>
        </authorList>
    </citation>
    <scope>NUCLEOTIDE SEQUENCE [LARGE SCALE GENOMIC DNA]</scope>
    <source>
        <strain evidence="8 9">AT_MEX2019</strain>
        <tissue evidence="8">Muscle</tissue>
    </source>
</reference>
<dbReference type="InterPro" id="IPR001206">
    <property type="entry name" value="Diacylglycerol_kinase_cat_dom"/>
</dbReference>
<dbReference type="InterPro" id="IPR002048">
    <property type="entry name" value="EF_hand_dom"/>
</dbReference>
<feature type="domain" description="EF-hand" evidence="7">
    <location>
        <begin position="117"/>
        <end position="152"/>
    </location>
</feature>
<dbReference type="Gene3D" id="1.10.238.110">
    <property type="entry name" value="Diacylglycerol kinase alpha"/>
    <property type="match status" value="1"/>
</dbReference>
<protein>
    <recommendedName>
        <fullName evidence="10">Diacylglycerol kinase</fullName>
    </recommendedName>
</protein>
<dbReference type="PROSITE" id="PS00479">
    <property type="entry name" value="ZF_DAG_PE_1"/>
    <property type="match status" value="1"/>
</dbReference>
<evidence type="ECO:0000259" key="6">
    <source>
        <dbReference type="PROSITE" id="PS50146"/>
    </source>
</evidence>
<dbReference type="InterPro" id="IPR046349">
    <property type="entry name" value="C1-like_sf"/>
</dbReference>
<dbReference type="SMART" id="SM00054">
    <property type="entry name" value="EFh"/>
    <property type="match status" value="2"/>
</dbReference>
<dbReference type="PROSITE" id="PS50222">
    <property type="entry name" value="EF_HAND_2"/>
    <property type="match status" value="2"/>
</dbReference>
<dbReference type="Pfam" id="PF00130">
    <property type="entry name" value="C1_1"/>
    <property type="match status" value="1"/>
</dbReference>
<evidence type="ECO:0000256" key="4">
    <source>
        <dbReference type="ARBA" id="ARBA00023411"/>
    </source>
</evidence>
<dbReference type="PROSITE" id="PS00018">
    <property type="entry name" value="EF_HAND_1"/>
    <property type="match status" value="2"/>
</dbReference>
<dbReference type="PROSITE" id="PS50081">
    <property type="entry name" value="ZF_DAG_PE_2"/>
    <property type="match status" value="2"/>
</dbReference>
<evidence type="ECO:0008006" key="10">
    <source>
        <dbReference type="Google" id="ProtNLM"/>
    </source>
</evidence>
<name>A0ABU7AAJ2_9TELE</name>
<keyword evidence="1" id="KW-0479">Metal-binding</keyword>
<evidence type="ECO:0000313" key="9">
    <source>
        <dbReference type="Proteomes" id="UP001345963"/>
    </source>
</evidence>
<dbReference type="InterPro" id="IPR018247">
    <property type="entry name" value="EF_Hand_1_Ca_BS"/>
</dbReference>
<dbReference type="InterPro" id="IPR037607">
    <property type="entry name" value="DGK"/>
</dbReference>
<dbReference type="PROSITE" id="PS50146">
    <property type="entry name" value="DAGK"/>
    <property type="match status" value="1"/>
</dbReference>
<feature type="domain" description="EF-hand" evidence="7">
    <location>
        <begin position="162"/>
        <end position="197"/>
    </location>
</feature>
<gene>
    <name evidence="8" type="ORF">ATANTOWER_006573</name>
</gene>
<keyword evidence="3" id="KW-0106">Calcium</keyword>
<feature type="domain" description="Phorbol-ester/DAG-type" evidence="5">
    <location>
        <begin position="211"/>
        <end position="261"/>
    </location>
</feature>
<feature type="domain" description="DAGKc" evidence="6">
    <location>
        <begin position="365"/>
        <end position="386"/>
    </location>
</feature>
<dbReference type="InterPro" id="IPR011992">
    <property type="entry name" value="EF-hand-dom_pair"/>
</dbReference>
<accession>A0ABU7AAJ2</accession>
<dbReference type="Gene3D" id="3.30.60.20">
    <property type="match status" value="2"/>
</dbReference>
<evidence type="ECO:0000256" key="3">
    <source>
        <dbReference type="ARBA" id="ARBA00022837"/>
    </source>
</evidence>
<dbReference type="PANTHER" id="PTHR11255:SF38">
    <property type="entry name" value="DIACYLGLYCEROL KINASE ALPHA"/>
    <property type="match status" value="1"/>
</dbReference>
<feature type="domain" description="Phorbol-ester/DAG-type" evidence="5">
    <location>
        <begin position="276"/>
        <end position="323"/>
    </location>
</feature>
<dbReference type="SMART" id="SM00109">
    <property type="entry name" value="C1"/>
    <property type="match status" value="2"/>
</dbReference>
<dbReference type="Pfam" id="PF13499">
    <property type="entry name" value="EF-hand_7"/>
    <property type="match status" value="1"/>
</dbReference>